<name>A0A1F6BJQ7_9BACT</name>
<dbReference type="GO" id="GO:0000272">
    <property type="term" value="P:polysaccharide catabolic process"/>
    <property type="evidence" value="ECO:0007669"/>
    <property type="project" value="InterPro"/>
</dbReference>
<gene>
    <name evidence="6" type="ORF">A2968_04975</name>
</gene>
<dbReference type="STRING" id="1798391.A2968_04975"/>
<keyword evidence="4" id="KW-0812">Transmembrane</keyword>
<dbReference type="InterPro" id="IPR018247">
    <property type="entry name" value="EF_Hand_1_Ca_BS"/>
</dbReference>
<dbReference type="InterPro" id="IPR036439">
    <property type="entry name" value="Dockerin_dom_sf"/>
</dbReference>
<feature type="transmembrane region" description="Helical" evidence="4">
    <location>
        <begin position="41"/>
        <end position="60"/>
    </location>
</feature>
<dbReference type="NCBIfam" id="NF033679">
    <property type="entry name" value="DNRLRE_dom"/>
    <property type="match status" value="1"/>
</dbReference>
<evidence type="ECO:0000313" key="7">
    <source>
        <dbReference type="Proteomes" id="UP000176228"/>
    </source>
</evidence>
<dbReference type="Gene3D" id="1.10.1330.10">
    <property type="entry name" value="Dockerin domain"/>
    <property type="match status" value="1"/>
</dbReference>
<proteinExistence type="predicted"/>
<dbReference type="AlphaFoldDB" id="A0A1F6BJQ7"/>
<dbReference type="Proteomes" id="UP000176228">
    <property type="component" value="Unassembled WGS sequence"/>
</dbReference>
<accession>A0A1F6BJQ7</accession>
<evidence type="ECO:0000259" key="5">
    <source>
        <dbReference type="Pfam" id="PF24517"/>
    </source>
</evidence>
<keyword evidence="4" id="KW-0472">Membrane</keyword>
<keyword evidence="4" id="KW-1133">Transmembrane helix</keyword>
<dbReference type="InterPro" id="IPR055372">
    <property type="entry name" value="CBM96"/>
</dbReference>
<evidence type="ECO:0000256" key="1">
    <source>
        <dbReference type="ARBA" id="ARBA00004613"/>
    </source>
</evidence>
<evidence type="ECO:0000256" key="2">
    <source>
        <dbReference type="ARBA" id="ARBA00022525"/>
    </source>
</evidence>
<dbReference type="GO" id="GO:0005576">
    <property type="term" value="C:extracellular region"/>
    <property type="evidence" value="ECO:0007669"/>
    <property type="project" value="UniProtKB-SubCell"/>
</dbReference>
<protein>
    <recommendedName>
        <fullName evidence="5">Carbohydrate-binding module family 96 domain-containing protein</fullName>
    </recommendedName>
</protein>
<evidence type="ECO:0000256" key="4">
    <source>
        <dbReference type="SAM" id="Phobius"/>
    </source>
</evidence>
<organism evidence="6 7">
    <name type="scientific">Candidatus Gottesmanbacteria bacterium RIFCSPLOWO2_01_FULL_42_22</name>
    <dbReference type="NCBI Taxonomy" id="1798391"/>
    <lineage>
        <taxon>Bacteria</taxon>
        <taxon>Candidatus Gottesmaniibacteriota</taxon>
    </lineage>
</organism>
<comment type="caution">
    <text evidence="6">The sequence shown here is derived from an EMBL/GenBank/DDBJ whole genome shotgun (WGS) entry which is preliminary data.</text>
</comment>
<keyword evidence="2" id="KW-0964">Secreted</keyword>
<evidence type="ECO:0000256" key="3">
    <source>
        <dbReference type="ARBA" id="ARBA00022729"/>
    </source>
</evidence>
<sequence length="519" mass="55980">MILSIQRYMYLLLFPKNCIYLYIEASIFLMPARIKKERGDITLVAVLAGMAVLTAGIFAGNKLVEVGSRFFPKASDLQTQTYQQPSSTAKPTPVACSDSDGGKISSLKGTTTGLVPDGSAVTIQDTCLLQECLSSDPSCIPQTVLVEHACRTKSNGQQIIDSVSINCPYGCSDGACSQQLTPPSASGCTQRPLCADGEKKTDGSIDYCNPNPNEVWCPVSPPPTPYESAKASFPLVADAYTDRSQPDLNTGSDGFLIVDSSPVRHSYIKAKAEGVNGAVTKALLFLKTTYDGSGNAPAIYLTSNNWNEATLNHNNRPAKIGEALDNLYKVPPYRFVWYDVTSAIKGNGEYSFILSADSSNNTGFYSRESGPSNSAPQLIVYYNNSVIPTPTETPIPTITPSPTCVPPPPPCPSGAWGNTCPEIYLPPGGWICPVTPTPTFTPTITPTKVPITAVVCSKRKYGDANCDGKISGLDYSVWLNSQCYPNQGKICLDLRADFNQDKYIDGLDFVKWLDNRGKR</sequence>
<dbReference type="Pfam" id="PF24517">
    <property type="entry name" value="CBM96"/>
    <property type="match status" value="1"/>
</dbReference>
<dbReference type="EMBL" id="MFJU01000004">
    <property type="protein sequence ID" value="OGG37159.1"/>
    <property type="molecule type" value="Genomic_DNA"/>
</dbReference>
<reference evidence="6 7" key="1">
    <citation type="journal article" date="2016" name="Nat. Commun.">
        <title>Thousands of microbial genomes shed light on interconnected biogeochemical processes in an aquifer system.</title>
        <authorList>
            <person name="Anantharaman K."/>
            <person name="Brown C.T."/>
            <person name="Hug L.A."/>
            <person name="Sharon I."/>
            <person name="Castelle C.J."/>
            <person name="Probst A.J."/>
            <person name="Thomas B.C."/>
            <person name="Singh A."/>
            <person name="Wilkins M.J."/>
            <person name="Karaoz U."/>
            <person name="Brodie E.L."/>
            <person name="Williams K.H."/>
            <person name="Hubbard S.S."/>
            <person name="Banfield J.F."/>
        </authorList>
    </citation>
    <scope>NUCLEOTIDE SEQUENCE [LARGE SCALE GENOMIC DNA]</scope>
</reference>
<dbReference type="SUPFAM" id="SSF63446">
    <property type="entry name" value="Type I dockerin domain"/>
    <property type="match status" value="1"/>
</dbReference>
<dbReference type="PROSITE" id="PS00018">
    <property type="entry name" value="EF_HAND_1"/>
    <property type="match status" value="2"/>
</dbReference>
<feature type="domain" description="Carbohydrate-binding module family 96" evidence="5">
    <location>
        <begin position="231"/>
        <end position="380"/>
    </location>
</feature>
<comment type="subcellular location">
    <subcellularLocation>
        <location evidence="1">Secreted</location>
    </subcellularLocation>
</comment>
<evidence type="ECO:0000313" key="6">
    <source>
        <dbReference type="EMBL" id="OGG37159.1"/>
    </source>
</evidence>
<keyword evidence="3" id="KW-0732">Signal</keyword>